<dbReference type="InterPro" id="IPR000719">
    <property type="entry name" value="Prot_kinase_dom"/>
</dbReference>
<dbReference type="InterPro" id="IPR051681">
    <property type="entry name" value="Ser/Thr_Kinases-Pseudokinases"/>
</dbReference>
<keyword evidence="1" id="KW-0808">Transferase</keyword>
<dbReference type="Gene3D" id="1.10.510.10">
    <property type="entry name" value="Transferase(Phosphotransferase) domain 1"/>
    <property type="match status" value="1"/>
</dbReference>
<evidence type="ECO:0000259" key="6">
    <source>
        <dbReference type="PROSITE" id="PS50003"/>
    </source>
</evidence>
<dbReference type="InterPro" id="IPR008266">
    <property type="entry name" value="Tyr_kinase_AS"/>
</dbReference>
<keyword evidence="2" id="KW-0547">Nucleotide-binding</keyword>
<dbReference type="PROSITE" id="PS50003">
    <property type="entry name" value="PH_DOMAIN"/>
    <property type="match status" value="1"/>
</dbReference>
<dbReference type="InterPro" id="IPR011993">
    <property type="entry name" value="PH-like_dom_sf"/>
</dbReference>
<dbReference type="EMBL" id="AWSO01000580">
    <property type="protein sequence ID" value="ESK89170.1"/>
    <property type="molecule type" value="Genomic_DNA"/>
</dbReference>
<dbReference type="GO" id="GO:0005737">
    <property type="term" value="C:cytoplasm"/>
    <property type="evidence" value="ECO:0007669"/>
    <property type="project" value="UniProtKB-ARBA"/>
</dbReference>
<dbReference type="Pfam" id="PF07714">
    <property type="entry name" value="PK_Tyr_Ser-Thr"/>
    <property type="match status" value="1"/>
</dbReference>
<gene>
    <name evidence="8" type="ORF">Moror_5240</name>
</gene>
<dbReference type="OrthoDB" id="10261027at2759"/>
<feature type="domain" description="Protein kinase" evidence="7">
    <location>
        <begin position="689"/>
        <end position="963"/>
    </location>
</feature>
<dbReference type="SUPFAM" id="SSF56112">
    <property type="entry name" value="Protein kinase-like (PK-like)"/>
    <property type="match status" value="1"/>
</dbReference>
<dbReference type="Gene3D" id="1.10.418.10">
    <property type="entry name" value="Calponin-like domain"/>
    <property type="match status" value="1"/>
</dbReference>
<dbReference type="SMART" id="SM00233">
    <property type="entry name" value="PH"/>
    <property type="match status" value="1"/>
</dbReference>
<dbReference type="Pfam" id="PF00169">
    <property type="entry name" value="PH"/>
    <property type="match status" value="1"/>
</dbReference>
<dbReference type="Proteomes" id="UP000017559">
    <property type="component" value="Unassembled WGS sequence"/>
</dbReference>
<dbReference type="PANTHER" id="PTHR44329">
    <property type="entry name" value="SERINE/THREONINE-PROTEIN KINASE TNNI3K-RELATED"/>
    <property type="match status" value="1"/>
</dbReference>
<dbReference type="Gene3D" id="2.30.29.30">
    <property type="entry name" value="Pleckstrin-homology domain (PH domain)/Phosphotyrosine-binding domain (PTB)"/>
    <property type="match status" value="1"/>
</dbReference>
<dbReference type="CDD" id="cd00014">
    <property type="entry name" value="CH_SF"/>
    <property type="match status" value="1"/>
</dbReference>
<dbReference type="PROSITE" id="PS00109">
    <property type="entry name" value="PROTEIN_KINASE_TYR"/>
    <property type="match status" value="1"/>
</dbReference>
<feature type="domain" description="PH" evidence="6">
    <location>
        <begin position="133"/>
        <end position="229"/>
    </location>
</feature>
<dbReference type="STRING" id="1381753.V2X9P5"/>
<dbReference type="SUPFAM" id="SSF47576">
    <property type="entry name" value="Calponin-homology domain, CH-domain"/>
    <property type="match status" value="1"/>
</dbReference>
<protein>
    <submittedName>
        <fullName evidence="8">Uncharacterized protein</fullName>
    </submittedName>
</protein>
<feature type="compositionally biased region" description="Polar residues" evidence="5">
    <location>
        <begin position="269"/>
        <end position="282"/>
    </location>
</feature>
<keyword evidence="4" id="KW-0067">ATP-binding</keyword>
<dbReference type="PROSITE" id="PS50011">
    <property type="entry name" value="PROTEIN_KINASE_DOM"/>
    <property type="match status" value="1"/>
</dbReference>
<name>V2X9P5_MONRO</name>
<feature type="region of interest" description="Disordered" evidence="5">
    <location>
        <begin position="263"/>
        <end position="282"/>
    </location>
</feature>
<keyword evidence="9" id="KW-1185">Reference proteome</keyword>
<dbReference type="InterPro" id="IPR036872">
    <property type="entry name" value="CH_dom_sf"/>
</dbReference>
<dbReference type="GO" id="GO:0005524">
    <property type="term" value="F:ATP binding"/>
    <property type="evidence" value="ECO:0007669"/>
    <property type="project" value="UniProtKB-KW"/>
</dbReference>
<evidence type="ECO:0000256" key="4">
    <source>
        <dbReference type="ARBA" id="ARBA00022840"/>
    </source>
</evidence>
<evidence type="ECO:0000256" key="3">
    <source>
        <dbReference type="ARBA" id="ARBA00022777"/>
    </source>
</evidence>
<dbReference type="PANTHER" id="PTHR44329:SF288">
    <property type="entry name" value="MITOGEN-ACTIVATED PROTEIN KINASE KINASE KINASE 20"/>
    <property type="match status" value="1"/>
</dbReference>
<dbReference type="HOGENOM" id="CLU_299975_0_0_1"/>
<evidence type="ECO:0000256" key="2">
    <source>
        <dbReference type="ARBA" id="ARBA00022741"/>
    </source>
</evidence>
<organism evidence="8 9">
    <name type="scientific">Moniliophthora roreri (strain MCA 2997)</name>
    <name type="common">Cocoa frosty pod rot fungus</name>
    <name type="synonym">Crinipellis roreri</name>
    <dbReference type="NCBI Taxonomy" id="1381753"/>
    <lineage>
        <taxon>Eukaryota</taxon>
        <taxon>Fungi</taxon>
        <taxon>Dikarya</taxon>
        <taxon>Basidiomycota</taxon>
        <taxon>Agaricomycotina</taxon>
        <taxon>Agaricomycetes</taxon>
        <taxon>Agaricomycetidae</taxon>
        <taxon>Agaricales</taxon>
        <taxon>Marasmiineae</taxon>
        <taxon>Marasmiaceae</taxon>
        <taxon>Moniliophthora</taxon>
    </lineage>
</organism>
<dbReference type="AlphaFoldDB" id="V2X9P5"/>
<evidence type="ECO:0000256" key="1">
    <source>
        <dbReference type="ARBA" id="ARBA00022679"/>
    </source>
</evidence>
<proteinExistence type="predicted"/>
<dbReference type="SUPFAM" id="SSF50729">
    <property type="entry name" value="PH domain-like"/>
    <property type="match status" value="1"/>
</dbReference>
<evidence type="ECO:0000259" key="7">
    <source>
        <dbReference type="PROSITE" id="PS50011"/>
    </source>
</evidence>
<accession>V2X9P5</accession>
<sequence>MTCTRVAELGVDRSFLSDVEESGKIRELFMTDQKSGAFNLREGIVVISKDIDKSEDNFSLRYTRSRIIRLDLFKLAPSTRRPQQQQQRAQVTIVPWSPALTDTLREEVMTTSEAVSVLSPIPVCRFSLSNILAILRSGRVEVKKAGIGLTTWKGWKERWLVLKSKTLIAYKDSNEVEISFYVPLETLKRLEHRGQRCILLVGSNAQYYLSFPSNNQLEGWCRDIRDLVPSTNPNRGLELMLNITAPVGDANDVVGQIIDDYASPEEESPNNSPDHSFSPSTNETCVDQVQLRVEATVTKVVKRQDQPPLQPDQRTIIRHAISILTHSMEPRLLRISDPGGGKSFDLVDLRLRPLLRLKRKWTHLPEDQLQGHDEKEMRAFSEALLDGYVLCQFYNTLHSNPVIRPDIRDTVNVAKFLAQCVDSGLPADDIFQLKDIEEASAESLARVARTIASLVKVVRDSSSRSRAKRALISGKTTDCVEEKWAEKWIETRLEKKSLRFDPDSEFVPSEGIHRIGIEVKDEGVTCKIPKVYQNLLNFLTNISLQYSSQRSVSLRRALDNLSRFICSLDLISSLVESRGYRLRLLQISAEFKLKPTENQRLRDALRKDEEAIANLLNSAVGPGENEFKEALLSLQGEDAQSCVDLIQDILDKCNPEHDELKHKAQRLLVKLSEAQDILPSSLFIKGVKRQDTDAHFGGSFGDIYRAMYRSSEVAIKRIRVFQDTVARDRRKIFRGLCREAILWRTLKHPFVLSFFGVDSDTFPGLFCLVSPWMANGTILKHLGDTGGQDVDLRLFEIAQGLAYLHSQHIVHGDLRGSNILVDADWHACIADFGLAVFSDVTVGTNSSHHAGSVRWMAPELHHPGTFGLKYFRRTFASDVYSFACVCVELYTGKPPFEDVPRDTAALFKVMAGERPARPSRMGDWLWNIVTMCWSQERAERPSMSRVVEMMQSGCPGGDLIPLMPPPDEAFDEDISLHGLASQSLSRGKPVRRIKGSRSF</sequence>
<dbReference type="InterPro" id="IPR001849">
    <property type="entry name" value="PH_domain"/>
</dbReference>
<comment type="caution">
    <text evidence="8">The sequence shown here is derived from an EMBL/GenBank/DDBJ whole genome shotgun (WGS) entry which is preliminary data.</text>
</comment>
<evidence type="ECO:0000313" key="8">
    <source>
        <dbReference type="EMBL" id="ESK89170.1"/>
    </source>
</evidence>
<evidence type="ECO:0000313" key="9">
    <source>
        <dbReference type="Proteomes" id="UP000017559"/>
    </source>
</evidence>
<dbReference type="KEGG" id="mrr:Moror_5240"/>
<evidence type="ECO:0000256" key="5">
    <source>
        <dbReference type="SAM" id="MobiDB-lite"/>
    </source>
</evidence>
<dbReference type="InterPro" id="IPR001245">
    <property type="entry name" value="Ser-Thr/Tyr_kinase_cat_dom"/>
</dbReference>
<reference evidence="8 9" key="1">
    <citation type="journal article" date="2014" name="BMC Genomics">
        <title>Genome and secretome analysis of the hemibiotrophic fungal pathogen, Moniliophthora roreri, which causes frosty pod rot disease of cacao: mechanisms of the biotrophic and necrotrophic phases.</title>
        <authorList>
            <person name="Meinhardt L.W."/>
            <person name="Costa G.G.L."/>
            <person name="Thomazella D.P.T."/>
            <person name="Teixeira P.J.P.L."/>
            <person name="Carazzolle M.F."/>
            <person name="Schuster S.C."/>
            <person name="Carlson J.E."/>
            <person name="Guiltinan M.J."/>
            <person name="Mieczkowski P."/>
            <person name="Farmer A."/>
            <person name="Ramaraj T."/>
            <person name="Crozier J."/>
            <person name="Davis R.E."/>
            <person name="Shao J."/>
            <person name="Melnick R.L."/>
            <person name="Pereira G.A.G."/>
            <person name="Bailey B.A."/>
        </authorList>
    </citation>
    <scope>NUCLEOTIDE SEQUENCE [LARGE SCALE GENOMIC DNA]</scope>
    <source>
        <strain evidence="8 9">MCA 2997</strain>
    </source>
</reference>
<dbReference type="InterPro" id="IPR011009">
    <property type="entry name" value="Kinase-like_dom_sf"/>
</dbReference>
<keyword evidence="3" id="KW-0418">Kinase</keyword>
<dbReference type="GO" id="GO:0004674">
    <property type="term" value="F:protein serine/threonine kinase activity"/>
    <property type="evidence" value="ECO:0007669"/>
    <property type="project" value="TreeGrafter"/>
</dbReference>